<gene>
    <name evidence="1" type="ORF">NCTC12239_03218</name>
</gene>
<dbReference type="STRING" id="39962.Lmor_0087"/>
<proteinExistence type="predicted"/>
<protein>
    <submittedName>
        <fullName evidence="1">Uncharacterized protein</fullName>
    </submittedName>
</protein>
<dbReference type="AlphaFoldDB" id="A0A378LME0"/>
<evidence type="ECO:0000313" key="1">
    <source>
        <dbReference type="EMBL" id="STY27540.1"/>
    </source>
</evidence>
<organism evidence="1 2">
    <name type="scientific">Legionella moravica</name>
    <dbReference type="NCBI Taxonomy" id="39962"/>
    <lineage>
        <taxon>Bacteria</taxon>
        <taxon>Pseudomonadati</taxon>
        <taxon>Pseudomonadota</taxon>
        <taxon>Gammaproteobacteria</taxon>
        <taxon>Legionellales</taxon>
        <taxon>Legionellaceae</taxon>
        <taxon>Legionella</taxon>
    </lineage>
</organism>
<accession>A0A378LME0</accession>
<sequence>MSWLWMELTKIYGTLFLTKFGTHDNGTWFDTLKGLTPKALESGMERLRNLSGNGKFAEYPPNCLQFKALCMAFYDDLKLPKASDAYWEFKNSVRKAIPRWSHPVIEFVAKKMPFDFFSIDDDGEAYRKFKDKYEQVCHLIQQGHELPKIEAPHRIKPARNIEVGDGYLNQIKQHIGA</sequence>
<name>A0A378LME0_9GAMM</name>
<evidence type="ECO:0000313" key="2">
    <source>
        <dbReference type="Proteomes" id="UP000254040"/>
    </source>
</evidence>
<reference evidence="1 2" key="1">
    <citation type="submission" date="2018-06" db="EMBL/GenBank/DDBJ databases">
        <authorList>
            <consortium name="Pathogen Informatics"/>
            <person name="Doyle S."/>
        </authorList>
    </citation>
    <scope>NUCLEOTIDE SEQUENCE [LARGE SCALE GENOMIC DNA]</scope>
    <source>
        <strain evidence="1 2">NCTC12239</strain>
    </source>
</reference>
<dbReference type="EMBL" id="UGOG01000002">
    <property type="protein sequence ID" value="STY27540.1"/>
    <property type="molecule type" value="Genomic_DNA"/>
</dbReference>
<dbReference type="Proteomes" id="UP000254040">
    <property type="component" value="Unassembled WGS sequence"/>
</dbReference>